<dbReference type="RefSeq" id="WP_170021510.1">
    <property type="nucleotide sequence ID" value="NZ_JABCSC020000002.1"/>
</dbReference>
<feature type="domain" description="PDZ" evidence="12">
    <location>
        <begin position="199"/>
        <end position="280"/>
    </location>
</feature>
<comment type="subcellular location">
    <subcellularLocation>
        <location evidence="2">Membrane</location>
        <topology evidence="2">Multi-pass membrane protein</topology>
    </subcellularLocation>
</comment>
<keyword evidence="4" id="KW-0645">Protease</keyword>
<feature type="transmembrane region" description="Helical" evidence="11">
    <location>
        <begin position="425"/>
        <end position="443"/>
    </location>
</feature>
<dbReference type="InterPro" id="IPR008915">
    <property type="entry name" value="Peptidase_M50"/>
</dbReference>
<evidence type="ECO:0000256" key="7">
    <source>
        <dbReference type="ARBA" id="ARBA00022833"/>
    </source>
</evidence>
<comment type="cofactor">
    <cofactor evidence="1 11">
        <name>Zn(2+)</name>
        <dbReference type="ChEBI" id="CHEBI:29105"/>
    </cofactor>
</comment>
<evidence type="ECO:0000256" key="1">
    <source>
        <dbReference type="ARBA" id="ARBA00001947"/>
    </source>
</evidence>
<keyword evidence="8 11" id="KW-1133">Transmembrane helix</keyword>
<dbReference type="Gene3D" id="2.30.42.10">
    <property type="match status" value="2"/>
</dbReference>
<reference evidence="13 14" key="1">
    <citation type="submission" date="2020-06" db="EMBL/GenBank/DDBJ databases">
        <title>Draft genome of Uliginosibacterium sp. IMCC34675.</title>
        <authorList>
            <person name="Song J."/>
        </authorList>
    </citation>
    <scope>NUCLEOTIDE SEQUENCE [LARGE SCALE GENOMIC DNA]</scope>
    <source>
        <strain evidence="13 14">IMCC34675</strain>
    </source>
</reference>
<dbReference type="PANTHER" id="PTHR42837">
    <property type="entry name" value="REGULATOR OF SIGMA-E PROTEASE RSEP"/>
    <property type="match status" value="1"/>
</dbReference>
<organism evidence="13 14">
    <name type="scientific">Uliginosibacterium aquaticum</name>
    <dbReference type="NCBI Taxonomy" id="2731212"/>
    <lineage>
        <taxon>Bacteria</taxon>
        <taxon>Pseudomonadati</taxon>
        <taxon>Pseudomonadota</taxon>
        <taxon>Betaproteobacteria</taxon>
        <taxon>Rhodocyclales</taxon>
        <taxon>Zoogloeaceae</taxon>
        <taxon>Uliginosibacterium</taxon>
    </lineage>
</organism>
<evidence type="ECO:0000256" key="10">
    <source>
        <dbReference type="ARBA" id="ARBA00023136"/>
    </source>
</evidence>
<evidence type="ECO:0000256" key="2">
    <source>
        <dbReference type="ARBA" id="ARBA00004141"/>
    </source>
</evidence>
<dbReference type="PROSITE" id="PS50106">
    <property type="entry name" value="PDZ"/>
    <property type="match status" value="1"/>
</dbReference>
<gene>
    <name evidence="13" type="primary">rseP</name>
    <name evidence="13" type="ORF">HJ583_008335</name>
</gene>
<evidence type="ECO:0000256" key="8">
    <source>
        <dbReference type="ARBA" id="ARBA00022989"/>
    </source>
</evidence>
<comment type="caution">
    <text evidence="13">The sequence shown here is derived from an EMBL/GenBank/DDBJ whole genome shotgun (WGS) entry which is preliminary data.</text>
</comment>
<keyword evidence="11" id="KW-0479">Metal-binding</keyword>
<dbReference type="EMBL" id="JABCSC020000002">
    <property type="protein sequence ID" value="NSL55030.1"/>
    <property type="molecule type" value="Genomic_DNA"/>
</dbReference>
<dbReference type="Pfam" id="PF17820">
    <property type="entry name" value="PDZ_6"/>
    <property type="match status" value="2"/>
</dbReference>
<dbReference type="SMART" id="SM00228">
    <property type="entry name" value="PDZ"/>
    <property type="match status" value="2"/>
</dbReference>
<keyword evidence="10 11" id="KW-0472">Membrane</keyword>
<keyword evidence="14" id="KW-1185">Reference proteome</keyword>
<comment type="similarity">
    <text evidence="3 11">Belongs to the peptidase M50B family.</text>
</comment>
<evidence type="ECO:0000256" key="4">
    <source>
        <dbReference type="ARBA" id="ARBA00022670"/>
    </source>
</evidence>
<evidence type="ECO:0000313" key="14">
    <source>
        <dbReference type="Proteomes" id="UP000778523"/>
    </source>
</evidence>
<keyword evidence="9 11" id="KW-0482">Metalloprotease</keyword>
<proteinExistence type="inferred from homology"/>
<keyword evidence="5 11" id="KW-0812">Transmembrane</keyword>
<dbReference type="InterPro" id="IPR001478">
    <property type="entry name" value="PDZ"/>
</dbReference>
<accession>A0ABX2ILW6</accession>
<keyword evidence="6 11" id="KW-0378">Hydrolase</keyword>
<feature type="transmembrane region" description="Helical" evidence="11">
    <location>
        <begin position="378"/>
        <end position="399"/>
    </location>
</feature>
<evidence type="ECO:0000256" key="11">
    <source>
        <dbReference type="RuleBase" id="RU362031"/>
    </source>
</evidence>
<dbReference type="NCBIfam" id="TIGR00054">
    <property type="entry name" value="RIP metalloprotease RseP"/>
    <property type="match status" value="1"/>
</dbReference>
<name>A0ABX2ILW6_9RHOO</name>
<dbReference type="PANTHER" id="PTHR42837:SF2">
    <property type="entry name" value="MEMBRANE METALLOPROTEASE ARASP2, CHLOROPLASTIC-RELATED"/>
    <property type="match status" value="1"/>
</dbReference>
<evidence type="ECO:0000256" key="5">
    <source>
        <dbReference type="ARBA" id="ARBA00022692"/>
    </source>
</evidence>
<evidence type="ECO:0000256" key="6">
    <source>
        <dbReference type="ARBA" id="ARBA00022801"/>
    </source>
</evidence>
<dbReference type="EC" id="3.4.24.-" evidence="11"/>
<evidence type="ECO:0000259" key="12">
    <source>
        <dbReference type="PROSITE" id="PS50106"/>
    </source>
</evidence>
<feature type="transmembrane region" description="Helical" evidence="11">
    <location>
        <begin position="99"/>
        <end position="122"/>
    </location>
</feature>
<dbReference type="InterPro" id="IPR036034">
    <property type="entry name" value="PDZ_sf"/>
</dbReference>
<dbReference type="CDD" id="cd06163">
    <property type="entry name" value="S2P-M50_PDZ_RseP-like"/>
    <property type="match status" value="2"/>
</dbReference>
<dbReference type="CDD" id="cd23081">
    <property type="entry name" value="cpPDZ_EcRseP-like"/>
    <property type="match status" value="1"/>
</dbReference>
<dbReference type="Proteomes" id="UP000778523">
    <property type="component" value="Unassembled WGS sequence"/>
</dbReference>
<keyword evidence="7 11" id="KW-0862">Zinc</keyword>
<dbReference type="InterPro" id="IPR004387">
    <property type="entry name" value="Pept_M50_Zn"/>
</dbReference>
<evidence type="ECO:0000256" key="3">
    <source>
        <dbReference type="ARBA" id="ARBA00007931"/>
    </source>
</evidence>
<protein>
    <recommendedName>
        <fullName evidence="11">Zinc metalloprotease</fullName>
        <ecNumber evidence="11">3.4.24.-</ecNumber>
    </recommendedName>
</protein>
<sequence>MSILHYALSFLLAIAVLVAIHECGHFLAARWCGVKVLRFSLGFGPVMFSRRFGKDETEFVLAAVPLGGYVRMLDEREAPVANSELERAFNTQSVGKRSLIVLAGPLANFLLAVLVYSCLAWAGTRDLPARLGAVPAATVAAQAGLREGDVVLRVDGRDVRGWSELRARLLQNALSEEVLVLDVQRGEAELTSLNLPLAGIEIDERAADPMLQLGLVLPPPRIPPVLSKPLPASPAARAGLLAGDRILAVNAQHIEIWAEFVERIASSAGKDVLLEVQRGESVMQLTVRPEAQAGSTRGRIGVAVQTDGIDLQRDSIEVRYGLFEGVFQAITQTWNTSRFSLEVMGHILTGRVSLRNISGPVTIADYAGQSASAGLDTYLRFLAMVSISLGVLNLLPVPILDGGHLLYYAIEYIRGKPLSERLEELGQRLGMIILALLMSLAFFNDLNRVFFG</sequence>
<evidence type="ECO:0000313" key="13">
    <source>
        <dbReference type="EMBL" id="NSL55030.1"/>
    </source>
</evidence>
<dbReference type="SUPFAM" id="SSF50156">
    <property type="entry name" value="PDZ domain-like"/>
    <property type="match status" value="2"/>
</dbReference>
<dbReference type="InterPro" id="IPR041489">
    <property type="entry name" value="PDZ_6"/>
</dbReference>
<evidence type="ECO:0000256" key="9">
    <source>
        <dbReference type="ARBA" id="ARBA00023049"/>
    </source>
</evidence>
<dbReference type="GO" id="GO:0008237">
    <property type="term" value="F:metallopeptidase activity"/>
    <property type="evidence" value="ECO:0007669"/>
    <property type="project" value="UniProtKB-KW"/>
</dbReference>
<dbReference type="Pfam" id="PF02163">
    <property type="entry name" value="Peptidase_M50"/>
    <property type="match status" value="1"/>
</dbReference>